<protein>
    <submittedName>
        <fullName evidence="2">Uncharacterized protein</fullName>
    </submittedName>
</protein>
<evidence type="ECO:0000256" key="1">
    <source>
        <dbReference type="SAM" id="Phobius"/>
    </source>
</evidence>
<evidence type="ECO:0000313" key="3">
    <source>
        <dbReference type="Proteomes" id="UP001467690"/>
    </source>
</evidence>
<dbReference type="RefSeq" id="WP_350400116.1">
    <property type="nucleotide sequence ID" value="NZ_JBELOE010000037.1"/>
</dbReference>
<proteinExistence type="predicted"/>
<keyword evidence="1" id="KW-1133">Transmembrane helix</keyword>
<keyword evidence="1" id="KW-0812">Transmembrane</keyword>
<keyword evidence="3" id="KW-1185">Reference proteome</keyword>
<evidence type="ECO:0000313" key="2">
    <source>
        <dbReference type="EMBL" id="MER2490314.1"/>
    </source>
</evidence>
<feature type="transmembrane region" description="Helical" evidence="1">
    <location>
        <begin position="157"/>
        <end position="180"/>
    </location>
</feature>
<dbReference type="Proteomes" id="UP001467690">
    <property type="component" value="Unassembled WGS sequence"/>
</dbReference>
<name>A0ABV1RBL1_9ALTE</name>
<sequence>MATKSITVPHANYKIDASTDMQRLVALESIDQALTSIEFSLQMNDWKTWEPILEQDRLNEKKQERRYVKGNFEVFYGVLYQSNNLGYIRLSFYEHDKRQFSKEGIDLYYELKREFSDRGLVHLSESSDDIKASRPVVSPEEFNQKNPPPPFRENVKYAAFVALSFIIYGVVILFPGWLTLRRLTTYISKSIIKRRCILAGASALLLFPTPIPMSMFGPVLLVPGILVLPFVFGLPEQYINYVGLSVGLTLVISVVAAFWLIKSSPNKALHRTSR</sequence>
<gene>
    <name evidence="2" type="ORF">ABS311_00225</name>
</gene>
<dbReference type="EMBL" id="JBELOE010000037">
    <property type="protein sequence ID" value="MER2490314.1"/>
    <property type="molecule type" value="Genomic_DNA"/>
</dbReference>
<reference evidence="2 3" key="1">
    <citation type="submission" date="2024-06" db="EMBL/GenBank/DDBJ databases">
        <authorList>
            <person name="Chen R.Y."/>
        </authorList>
    </citation>
    <scope>NUCLEOTIDE SEQUENCE [LARGE SCALE GENOMIC DNA]</scope>
    <source>
        <strain evidence="2 3">D2</strain>
    </source>
</reference>
<feature type="transmembrane region" description="Helical" evidence="1">
    <location>
        <begin position="201"/>
        <end position="232"/>
    </location>
</feature>
<comment type="caution">
    <text evidence="2">The sequence shown here is derived from an EMBL/GenBank/DDBJ whole genome shotgun (WGS) entry which is preliminary data.</text>
</comment>
<feature type="transmembrane region" description="Helical" evidence="1">
    <location>
        <begin position="238"/>
        <end position="261"/>
    </location>
</feature>
<keyword evidence="1" id="KW-0472">Membrane</keyword>
<accession>A0ABV1RBL1</accession>
<organism evidence="2 3">
    <name type="scientific">Catenovulum sediminis</name>
    <dbReference type="NCBI Taxonomy" id="1740262"/>
    <lineage>
        <taxon>Bacteria</taxon>
        <taxon>Pseudomonadati</taxon>
        <taxon>Pseudomonadota</taxon>
        <taxon>Gammaproteobacteria</taxon>
        <taxon>Alteromonadales</taxon>
        <taxon>Alteromonadaceae</taxon>
        <taxon>Catenovulum</taxon>
    </lineage>
</organism>